<evidence type="ECO:0000313" key="5">
    <source>
        <dbReference type="EMBL" id="RGV27108.1"/>
    </source>
</evidence>
<comment type="caution">
    <text evidence="4">The sequence shown here is derived from an EMBL/GenBank/DDBJ whole genome shotgun (WGS) entry which is preliminary data.</text>
</comment>
<dbReference type="AlphaFoldDB" id="A0A1Y3ZTM6"/>
<dbReference type="EMBL" id="QSCO01000004">
    <property type="protein sequence ID" value="RGY08974.1"/>
    <property type="molecule type" value="Genomic_DNA"/>
</dbReference>
<reference evidence="7 8" key="1">
    <citation type="submission" date="2018-08" db="EMBL/GenBank/DDBJ databases">
        <title>A genome reference for cultivated species of the human gut microbiota.</title>
        <authorList>
            <person name="Zou Y."/>
            <person name="Xue W."/>
            <person name="Luo G."/>
        </authorList>
    </citation>
    <scope>NUCLEOTIDE SEQUENCE [LARGE SCALE GENOMIC DNA]</scope>
    <source>
        <strain evidence="5 7">AF14-6AC</strain>
        <strain evidence="4 8">AF16-14</strain>
        <strain evidence="6 9">OF03-11</strain>
    </source>
</reference>
<keyword evidence="1" id="KW-0175">Coiled coil</keyword>
<evidence type="ECO:0000313" key="2">
    <source>
        <dbReference type="EMBL" id="MCG4959042.1"/>
    </source>
</evidence>
<evidence type="ECO:0000313" key="6">
    <source>
        <dbReference type="EMBL" id="RGY08974.1"/>
    </source>
</evidence>
<evidence type="ECO:0000313" key="4">
    <source>
        <dbReference type="EMBL" id="RGU58912.1"/>
    </source>
</evidence>
<dbReference type="Proteomes" id="UP000284434">
    <property type="component" value="Unassembled WGS sequence"/>
</dbReference>
<dbReference type="GeneID" id="61273992"/>
<evidence type="ECO:0000313" key="3">
    <source>
        <dbReference type="EMBL" id="MDB9221696.1"/>
    </source>
</evidence>
<dbReference type="EMBL" id="JAKNDN010000006">
    <property type="protein sequence ID" value="MCG4959042.1"/>
    <property type="molecule type" value="Genomic_DNA"/>
</dbReference>
<accession>A0A1Y3ZTM6</accession>
<dbReference type="EMBL" id="QRYC01000001">
    <property type="protein sequence ID" value="RGU58912.1"/>
    <property type="molecule type" value="Genomic_DNA"/>
</dbReference>
<dbReference type="PROSITE" id="PS51257">
    <property type="entry name" value="PROKAR_LIPOPROTEIN"/>
    <property type="match status" value="1"/>
</dbReference>
<evidence type="ECO:0000313" key="8">
    <source>
        <dbReference type="Proteomes" id="UP000284243"/>
    </source>
</evidence>
<evidence type="ECO:0000313" key="9">
    <source>
        <dbReference type="Proteomes" id="UP000284434"/>
    </source>
</evidence>
<evidence type="ECO:0000313" key="7">
    <source>
        <dbReference type="Proteomes" id="UP000283426"/>
    </source>
</evidence>
<organism evidence="4 8">
    <name type="scientific">Odoribacter splanchnicus</name>
    <dbReference type="NCBI Taxonomy" id="28118"/>
    <lineage>
        <taxon>Bacteria</taxon>
        <taxon>Pseudomonadati</taxon>
        <taxon>Bacteroidota</taxon>
        <taxon>Bacteroidia</taxon>
        <taxon>Bacteroidales</taxon>
        <taxon>Odoribacteraceae</taxon>
        <taxon>Odoribacter</taxon>
    </lineage>
</organism>
<sequence>MRKTILYLSGFMIISSLSVSCVSKKKFEELARAKREVDRNLLDLKRDKKQLEDQLQLAKDDFNTIRYKLTENNAVKDKTIDQLYTKLRSLESKQVELKSELSNVADQIKTTTQSTSEQISSLESSLQKVSNERDQLRRQLTEVQTNLEFENQKIKAQLESATNNLQAQNGEVEKLKADNEEMTKKLNWIRKTKADADAEIKKLTNQVNLLKKELLK</sequence>
<evidence type="ECO:0000256" key="1">
    <source>
        <dbReference type="SAM" id="Coils"/>
    </source>
</evidence>
<proteinExistence type="predicted"/>
<dbReference type="Proteomes" id="UP001212263">
    <property type="component" value="Unassembled WGS sequence"/>
</dbReference>
<dbReference type="Proteomes" id="UP000283426">
    <property type="component" value="Unassembled WGS sequence"/>
</dbReference>
<dbReference type="EMBL" id="QRYW01000015">
    <property type="protein sequence ID" value="RGV27108.1"/>
    <property type="molecule type" value="Genomic_DNA"/>
</dbReference>
<name>A0A1Y3ZTM6_9BACT</name>
<gene>
    <name evidence="5" type="ORF">DWW24_08125</name>
    <name evidence="4" type="ORF">DWW57_00495</name>
    <name evidence="6" type="ORF">DXA53_03755</name>
    <name evidence="2" type="ORF">L0P03_04105</name>
    <name evidence="3" type="ORF">PN645_01595</name>
</gene>
<reference evidence="3" key="3">
    <citation type="submission" date="2023-01" db="EMBL/GenBank/DDBJ databases">
        <title>Human gut microbiome strain richness.</title>
        <authorList>
            <person name="Chen-Liaw A."/>
        </authorList>
    </citation>
    <scope>NUCLEOTIDE SEQUENCE</scope>
    <source>
        <strain evidence="3">RTP21484st1_B7_RTP21484_190118</strain>
    </source>
</reference>
<feature type="coiled-coil region" evidence="1">
    <location>
        <begin position="27"/>
        <end position="213"/>
    </location>
</feature>
<reference evidence="2" key="2">
    <citation type="submission" date="2022-01" db="EMBL/GenBank/DDBJ databases">
        <title>Collection of gut derived symbiotic bacterial strains cultured from healthy donors.</title>
        <authorList>
            <person name="Lin H."/>
            <person name="Kohout C."/>
            <person name="Waligurski E."/>
            <person name="Pamer E.G."/>
        </authorList>
    </citation>
    <scope>NUCLEOTIDE SEQUENCE</scope>
    <source>
        <strain evidence="2">DFI.1.149</strain>
    </source>
</reference>
<dbReference type="Proteomes" id="UP001199750">
    <property type="component" value="Unassembled WGS sequence"/>
</dbReference>
<dbReference type="Gene3D" id="1.10.287.1490">
    <property type="match status" value="1"/>
</dbReference>
<dbReference type="RefSeq" id="WP_013611073.1">
    <property type="nucleotide sequence ID" value="NZ_BAABYK010000001.1"/>
</dbReference>
<dbReference type="Proteomes" id="UP000284243">
    <property type="component" value="Unassembled WGS sequence"/>
</dbReference>
<protein>
    <submittedName>
        <fullName evidence="4">Uncharacterized protein</fullName>
    </submittedName>
</protein>
<dbReference type="EMBL" id="JAQMRD010000001">
    <property type="protein sequence ID" value="MDB9221696.1"/>
    <property type="molecule type" value="Genomic_DNA"/>
</dbReference>